<sequence>MIYSLYSISLRLKTPSQEGKKINFNDNEKDLFEALKEFNAKFRSWSKRLILTKIEHNFFRLILVVEKQKDKISTREIRSFTAYLNKEKNWSVYSRESSKLFEGIKFSKITFNEAKEIISNISTDSTLYNMQKEDIVFLLQKEDIMEINNIALEANDDLTDEQAVAIFNYLLKTKNLGSNNDDKKKTIMQIKDLLIKWL</sequence>
<dbReference type="AlphaFoldDB" id="A0A9W6DFV1"/>
<dbReference type="EMBL" id="BRLB01000006">
    <property type="protein sequence ID" value="GKX29808.1"/>
    <property type="molecule type" value="Genomic_DNA"/>
</dbReference>
<name>A0A9W6DFV1_9FIRM</name>
<dbReference type="RefSeq" id="WP_281815492.1">
    <property type="nucleotide sequence ID" value="NZ_BRLB01000006.1"/>
</dbReference>
<protein>
    <submittedName>
        <fullName evidence="1">Uncharacterized protein</fullName>
    </submittedName>
</protein>
<evidence type="ECO:0000313" key="2">
    <source>
        <dbReference type="Proteomes" id="UP001144256"/>
    </source>
</evidence>
<organism evidence="1 2">
    <name type="scientific">Vallitalea longa</name>
    <dbReference type="NCBI Taxonomy" id="2936439"/>
    <lineage>
        <taxon>Bacteria</taxon>
        <taxon>Bacillati</taxon>
        <taxon>Bacillota</taxon>
        <taxon>Clostridia</taxon>
        <taxon>Lachnospirales</taxon>
        <taxon>Vallitaleaceae</taxon>
        <taxon>Vallitalea</taxon>
    </lineage>
</organism>
<proteinExistence type="predicted"/>
<reference evidence="1" key="1">
    <citation type="submission" date="2022-06" db="EMBL/GenBank/DDBJ databases">
        <title>Vallitalea longa sp. nov., an anaerobic bacterium isolated from marine sediment.</title>
        <authorList>
            <person name="Hirano S."/>
            <person name="Terahara T."/>
            <person name="Mori K."/>
            <person name="Hamada M."/>
            <person name="Matsumoto R."/>
            <person name="Kobayashi T."/>
        </authorList>
    </citation>
    <scope>NUCLEOTIDE SEQUENCE</scope>
    <source>
        <strain evidence="1">SH18-1</strain>
    </source>
</reference>
<accession>A0A9W6DFV1</accession>
<keyword evidence="2" id="KW-1185">Reference proteome</keyword>
<gene>
    <name evidence="1" type="ORF">SH1V18_22880</name>
</gene>
<dbReference type="Proteomes" id="UP001144256">
    <property type="component" value="Unassembled WGS sequence"/>
</dbReference>
<evidence type="ECO:0000313" key="1">
    <source>
        <dbReference type="EMBL" id="GKX29808.1"/>
    </source>
</evidence>
<comment type="caution">
    <text evidence="1">The sequence shown here is derived from an EMBL/GenBank/DDBJ whole genome shotgun (WGS) entry which is preliminary data.</text>
</comment>